<dbReference type="InterPro" id="IPR038904">
    <property type="entry name" value="BRAT1"/>
</dbReference>
<evidence type="ECO:0000313" key="5">
    <source>
        <dbReference type="EMBL" id="TPX74621.1"/>
    </source>
</evidence>
<evidence type="ECO:0000256" key="4">
    <source>
        <dbReference type="ARBA" id="ARBA00061308"/>
    </source>
</evidence>
<protein>
    <submittedName>
        <fullName evidence="5">Uncharacterized protein</fullName>
    </submittedName>
</protein>
<dbReference type="PANTHER" id="PTHR21331:SF2">
    <property type="entry name" value="BRCA1-ASSOCIATED ATM ACTIVATOR 1"/>
    <property type="match status" value="1"/>
</dbReference>
<keyword evidence="2" id="KW-0963">Cytoplasm</keyword>
<dbReference type="GO" id="GO:0005737">
    <property type="term" value="C:cytoplasm"/>
    <property type="evidence" value="ECO:0007669"/>
    <property type="project" value="UniProtKB-SubCell"/>
</dbReference>
<evidence type="ECO:0000313" key="6">
    <source>
        <dbReference type="Proteomes" id="UP000320333"/>
    </source>
</evidence>
<dbReference type="InterPro" id="IPR000357">
    <property type="entry name" value="HEAT"/>
</dbReference>
<keyword evidence="3" id="KW-0677">Repeat</keyword>
<keyword evidence="6" id="KW-1185">Reference proteome</keyword>
<evidence type="ECO:0000256" key="2">
    <source>
        <dbReference type="ARBA" id="ARBA00022490"/>
    </source>
</evidence>
<dbReference type="Proteomes" id="UP000320333">
    <property type="component" value="Unassembled WGS sequence"/>
</dbReference>
<dbReference type="EMBL" id="QEAP01000116">
    <property type="protein sequence ID" value="TPX74621.1"/>
    <property type="molecule type" value="Genomic_DNA"/>
</dbReference>
<dbReference type="AlphaFoldDB" id="A0A507FE48"/>
<dbReference type="Gene3D" id="1.25.10.10">
    <property type="entry name" value="Leucine-rich Repeat Variant"/>
    <property type="match status" value="1"/>
</dbReference>
<gene>
    <name evidence="5" type="ORF">CcCBS67573_g04095</name>
</gene>
<sequence length="883" mass="97840">MVSDRLSSVLSGLADMSPRIADPSRHEKVLSFLHGEALTASADPTAAITAIDGCMSSTDERLHSLAIRFAGVLISLGCDANGNSIFASFQKLSPLTLTLLINWAKSRETPSPLRFGCIEALAGFCKAVDAVDWLIEEDVISEIVWNAFADESIYVSTALTSLLKAFITAPKPTSTIDSGTTIGHHILLSTLTVKGNLYQILESSLLGLDWRMYCCDATKDDSTAKGSKNSMPHHRIDKQLLVLTLVWELLQTRDLADRNSAFRFLKESGLILATMRMFPVEKDRFVMSRISDVLKALFRAEPSLLSQFFPGTKLLTEQDCKPGGYSVRCLYEFLAMPILVEDGASSDFTRLVKVVGALRIGTCIFSGENDIRSESNSCPIDGALVKWYLKLVLDVAGVVLEYLKPKPAMGPINSVNILHNPASIFEWKNADLNAAIGWTEGVATFSDSLTKLICKSFLACPDTKDPYPPRVADGAAMDILHDLCNSLGQILPACKNLLHFKEEEAVFNFLDCISRNERLQRTHRIFQGNLTNTLLFVTLTNKSNDKFLVEKIPATILFILQNVDTRPFYVKLALKLVSSSFRFPSWPKSASMPAISEAIESRFYDMQWDVKTMVIDFVKELFQPGNPECTACFGLQFVKPLMNRCNDAEPNVRYAALTCIQTLVEHAVSWKYIKAQNLESFLISELLSKHMQDSEALVRRSAVDLVTALMPRASSINLLLNDSQDSDDKKIGRVKLKHLVIEDSDSEVRLRALRLLSVLFEVTCFGSSDFNRNWFFNVNGDGLILEATKDSSRIVRSESATIVVKMISVGASIYDGSKKRPRASIESPLATFLDQLGAIDVDALVEGSKAEHLYEEALEVNKSLIQEGDELNEGNNVLTCYDC</sequence>
<dbReference type="GO" id="GO:0006974">
    <property type="term" value="P:DNA damage response"/>
    <property type="evidence" value="ECO:0007669"/>
    <property type="project" value="InterPro"/>
</dbReference>
<evidence type="ECO:0000256" key="3">
    <source>
        <dbReference type="ARBA" id="ARBA00022737"/>
    </source>
</evidence>
<reference evidence="5 6" key="1">
    <citation type="journal article" date="2019" name="Sci. Rep.">
        <title>Comparative genomics of chytrid fungi reveal insights into the obligate biotrophic and pathogenic lifestyle of Synchytrium endobioticum.</title>
        <authorList>
            <person name="van de Vossenberg B.T.L.H."/>
            <person name="Warris S."/>
            <person name="Nguyen H.D.T."/>
            <person name="van Gent-Pelzer M.P.E."/>
            <person name="Joly D.L."/>
            <person name="van de Geest H.C."/>
            <person name="Bonants P.J.M."/>
            <person name="Smith D.S."/>
            <person name="Levesque C.A."/>
            <person name="van der Lee T.A.J."/>
        </authorList>
    </citation>
    <scope>NUCLEOTIDE SEQUENCE [LARGE SCALE GENOMIC DNA]</scope>
    <source>
        <strain evidence="5 6">CBS 675.73</strain>
    </source>
</reference>
<dbReference type="PANTHER" id="PTHR21331">
    <property type="entry name" value="BRCA1-ASSOCIATED ATM ACTIVATOR 1"/>
    <property type="match status" value="1"/>
</dbReference>
<organism evidence="5 6">
    <name type="scientific">Chytriomyces confervae</name>
    <dbReference type="NCBI Taxonomy" id="246404"/>
    <lineage>
        <taxon>Eukaryota</taxon>
        <taxon>Fungi</taxon>
        <taxon>Fungi incertae sedis</taxon>
        <taxon>Chytridiomycota</taxon>
        <taxon>Chytridiomycota incertae sedis</taxon>
        <taxon>Chytridiomycetes</taxon>
        <taxon>Chytridiales</taxon>
        <taxon>Chytriomycetaceae</taxon>
        <taxon>Chytriomyces</taxon>
    </lineage>
</organism>
<proteinExistence type="inferred from homology"/>
<evidence type="ECO:0000256" key="1">
    <source>
        <dbReference type="ARBA" id="ARBA00004496"/>
    </source>
</evidence>
<comment type="caution">
    <text evidence="5">The sequence shown here is derived from an EMBL/GenBank/DDBJ whole genome shotgun (WGS) entry which is preliminary data.</text>
</comment>
<dbReference type="Pfam" id="PF02985">
    <property type="entry name" value="HEAT"/>
    <property type="match status" value="1"/>
</dbReference>
<accession>A0A507FE48</accession>
<dbReference type="InterPro" id="IPR011989">
    <property type="entry name" value="ARM-like"/>
</dbReference>
<comment type="subcellular location">
    <subcellularLocation>
        <location evidence="1">Cytoplasm</location>
    </subcellularLocation>
</comment>
<dbReference type="SUPFAM" id="SSF48371">
    <property type="entry name" value="ARM repeat"/>
    <property type="match status" value="1"/>
</dbReference>
<dbReference type="InterPro" id="IPR016024">
    <property type="entry name" value="ARM-type_fold"/>
</dbReference>
<name>A0A507FE48_9FUNG</name>
<dbReference type="GO" id="GO:0005634">
    <property type="term" value="C:nucleus"/>
    <property type="evidence" value="ECO:0007669"/>
    <property type="project" value="TreeGrafter"/>
</dbReference>
<dbReference type="OrthoDB" id="2115845at2759"/>
<comment type="similarity">
    <text evidence="4">Belongs to the BRAT1 family.</text>
</comment>